<evidence type="ECO:0000313" key="2">
    <source>
        <dbReference type="EMBL" id="KAK1805157.1"/>
    </source>
</evidence>
<keyword evidence="3" id="KW-1185">Reference proteome</keyword>
<evidence type="ECO:0000313" key="3">
    <source>
        <dbReference type="Proteomes" id="UP001239994"/>
    </source>
</evidence>
<dbReference type="PANTHER" id="PTHR46114">
    <property type="entry name" value="APPLE DOMAIN-CONTAINING PROTEIN"/>
    <property type="match status" value="1"/>
</dbReference>
<proteinExistence type="predicted"/>
<dbReference type="Proteomes" id="UP001239994">
    <property type="component" value="Unassembled WGS sequence"/>
</dbReference>
<feature type="region of interest" description="Disordered" evidence="1">
    <location>
        <begin position="1"/>
        <end position="50"/>
    </location>
</feature>
<evidence type="ECO:0000256" key="1">
    <source>
        <dbReference type="SAM" id="MobiDB-lite"/>
    </source>
</evidence>
<sequence>LPVPEPPTEVSNDPSDDDYGDKMTLEFPAPSTSDDHQETDPDFSQGASSVPHRITQEELNDLICDLELSKSKAELLGSRLQQWNLLQENVRVTLYQKQYLQIEPFFRKVDKLGFCSDVNSLLNALGIQHDPQE</sequence>
<feature type="non-terminal residue" evidence="2">
    <location>
        <position position="1"/>
    </location>
</feature>
<protein>
    <submittedName>
        <fullName evidence="2">Uncharacterized protein</fullName>
    </submittedName>
</protein>
<reference evidence="2" key="1">
    <citation type="submission" date="2023-03" db="EMBL/GenBank/DDBJ databases">
        <title>Electrophorus voltai genome.</title>
        <authorList>
            <person name="Bian C."/>
        </authorList>
    </citation>
    <scope>NUCLEOTIDE SEQUENCE</scope>
    <source>
        <strain evidence="2">CB-2022</strain>
        <tissue evidence="2">Muscle</tissue>
    </source>
</reference>
<dbReference type="PANTHER" id="PTHR46114:SF1">
    <property type="entry name" value="ZAD DOMAIN-CONTAINING PROTEIN"/>
    <property type="match status" value="1"/>
</dbReference>
<dbReference type="EMBL" id="JAROKS010000003">
    <property type="protein sequence ID" value="KAK1805157.1"/>
    <property type="molecule type" value="Genomic_DNA"/>
</dbReference>
<comment type="caution">
    <text evidence="2">The sequence shown here is derived from an EMBL/GenBank/DDBJ whole genome shotgun (WGS) entry which is preliminary data.</text>
</comment>
<dbReference type="AlphaFoldDB" id="A0AAD9E7T6"/>
<organism evidence="2 3">
    <name type="scientific">Electrophorus voltai</name>
    <dbReference type="NCBI Taxonomy" id="2609070"/>
    <lineage>
        <taxon>Eukaryota</taxon>
        <taxon>Metazoa</taxon>
        <taxon>Chordata</taxon>
        <taxon>Craniata</taxon>
        <taxon>Vertebrata</taxon>
        <taxon>Euteleostomi</taxon>
        <taxon>Actinopterygii</taxon>
        <taxon>Neopterygii</taxon>
        <taxon>Teleostei</taxon>
        <taxon>Ostariophysi</taxon>
        <taxon>Gymnotiformes</taxon>
        <taxon>Gymnotoidei</taxon>
        <taxon>Gymnotidae</taxon>
        <taxon>Electrophorus</taxon>
    </lineage>
</organism>
<accession>A0AAD9E7T6</accession>
<name>A0AAD9E7T6_9TELE</name>
<gene>
    <name evidence="2" type="ORF">P4O66_019508</name>
</gene>